<evidence type="ECO:0000313" key="5">
    <source>
        <dbReference type="RefSeq" id="XP_005092212.1"/>
    </source>
</evidence>
<dbReference type="RefSeq" id="XP_012934603.1">
    <property type="nucleotide sequence ID" value="XM_013079149.2"/>
</dbReference>
<name>A0ABM0JF09_APLCA</name>
<feature type="repeat" description="ANK" evidence="3">
    <location>
        <begin position="106"/>
        <end position="138"/>
    </location>
</feature>
<protein>
    <submittedName>
        <fullName evidence="5 6">Ankyrin repeat family A protein 2 isoform X1</fullName>
    </submittedName>
</protein>
<evidence type="ECO:0000313" key="6">
    <source>
        <dbReference type="RefSeq" id="XP_012934603.1"/>
    </source>
</evidence>
<dbReference type="PROSITE" id="PS50088">
    <property type="entry name" value="ANK_REPEAT"/>
    <property type="match status" value="3"/>
</dbReference>
<dbReference type="RefSeq" id="XP_012934604.1">
    <property type="nucleotide sequence ID" value="XM_013079150.2"/>
</dbReference>
<dbReference type="Gene3D" id="1.25.40.20">
    <property type="entry name" value="Ankyrin repeat-containing domain"/>
    <property type="match status" value="1"/>
</dbReference>
<dbReference type="Pfam" id="PF12796">
    <property type="entry name" value="Ank_2"/>
    <property type="match status" value="1"/>
</dbReference>
<evidence type="ECO:0000256" key="1">
    <source>
        <dbReference type="ARBA" id="ARBA00022737"/>
    </source>
</evidence>
<dbReference type="PRINTS" id="PR01415">
    <property type="entry name" value="ANKYRIN"/>
</dbReference>
<dbReference type="PANTHER" id="PTHR24173">
    <property type="entry name" value="ANKYRIN REPEAT CONTAINING"/>
    <property type="match status" value="1"/>
</dbReference>
<proteinExistence type="predicted"/>
<evidence type="ECO:0000256" key="2">
    <source>
        <dbReference type="ARBA" id="ARBA00023043"/>
    </source>
</evidence>
<dbReference type="PROSITE" id="PS50297">
    <property type="entry name" value="ANK_REP_REGION"/>
    <property type="match status" value="3"/>
</dbReference>
<feature type="repeat" description="ANK" evidence="3">
    <location>
        <begin position="172"/>
        <end position="204"/>
    </location>
</feature>
<keyword evidence="4" id="KW-1185">Reference proteome</keyword>
<dbReference type="GeneID" id="101863081"/>
<dbReference type="InterPro" id="IPR002110">
    <property type="entry name" value="Ankyrin_rpt"/>
</dbReference>
<organism evidence="4 5">
    <name type="scientific">Aplysia californica</name>
    <name type="common">California sea hare</name>
    <dbReference type="NCBI Taxonomy" id="6500"/>
    <lineage>
        <taxon>Eukaryota</taxon>
        <taxon>Metazoa</taxon>
        <taxon>Spiralia</taxon>
        <taxon>Lophotrochozoa</taxon>
        <taxon>Mollusca</taxon>
        <taxon>Gastropoda</taxon>
        <taxon>Heterobranchia</taxon>
        <taxon>Euthyneura</taxon>
        <taxon>Tectipleura</taxon>
        <taxon>Aplysiida</taxon>
        <taxon>Aplysioidea</taxon>
        <taxon>Aplysiidae</taxon>
        <taxon>Aplysia</taxon>
    </lineage>
</organism>
<keyword evidence="1" id="KW-0677">Repeat</keyword>
<reference evidence="5 6" key="1">
    <citation type="submission" date="2025-05" db="UniProtKB">
        <authorList>
            <consortium name="RefSeq"/>
        </authorList>
    </citation>
    <scope>IDENTIFICATION</scope>
</reference>
<evidence type="ECO:0000313" key="7">
    <source>
        <dbReference type="RefSeq" id="XP_012934604.1"/>
    </source>
</evidence>
<dbReference type="Proteomes" id="UP000694888">
    <property type="component" value="Unplaced"/>
</dbReference>
<dbReference type="PANTHER" id="PTHR24173:SF83">
    <property type="entry name" value="SOCS BOX DOMAIN-CONTAINING PROTEIN"/>
    <property type="match status" value="1"/>
</dbReference>
<keyword evidence="2 3" id="KW-0040">ANK repeat</keyword>
<dbReference type="SMART" id="SM00248">
    <property type="entry name" value="ANK"/>
    <property type="match status" value="5"/>
</dbReference>
<evidence type="ECO:0000313" key="4">
    <source>
        <dbReference type="Proteomes" id="UP000694888"/>
    </source>
</evidence>
<feature type="repeat" description="ANK" evidence="3">
    <location>
        <begin position="139"/>
        <end position="171"/>
    </location>
</feature>
<accession>A0ABM0JF09</accession>
<dbReference type="Pfam" id="PF13637">
    <property type="entry name" value="Ank_4"/>
    <property type="match status" value="1"/>
</dbReference>
<dbReference type="SUPFAM" id="SSF48403">
    <property type="entry name" value="Ankyrin repeat"/>
    <property type="match status" value="1"/>
</dbReference>
<dbReference type="RefSeq" id="XP_005092212.1">
    <property type="nucleotide sequence ID" value="XM_005092155.3"/>
</dbReference>
<sequence>MSSQQAPGQIDRGRKSSKIILSMDVDQESNDLEVETVLLADGESDSSIKGSSSLVCDGNTNELWNTSSVYKGQMFVTLHDLAAKGEVELLSHEVARGTSVNVLDENEQTPLHWAAANGQLPSVVSLLDHGADVCHRGKDGAGAIHVASSFGHSDIVDLLLGHEEDVNAPDKSGATPLMYAAFNNHVDCVNTLLNHGADITARNKKGASAFELAVKQRNSDAASALKQYMLSILQVCRSSS</sequence>
<dbReference type="InterPro" id="IPR036770">
    <property type="entry name" value="Ankyrin_rpt-contain_sf"/>
</dbReference>
<evidence type="ECO:0000256" key="3">
    <source>
        <dbReference type="PROSITE-ProRule" id="PRU00023"/>
    </source>
</evidence>
<gene>
    <name evidence="5 6 7" type="primary">LOC101863081</name>
</gene>